<comment type="caution">
    <text evidence="2">The sequence shown here is derived from an EMBL/GenBank/DDBJ whole genome shotgun (WGS) entry which is preliminary data.</text>
</comment>
<gene>
    <name evidence="2" type="ORF">LSAT_V11C500238040</name>
</gene>
<dbReference type="EMBL" id="NBSK02000005">
    <property type="protein sequence ID" value="KAJ0203722.1"/>
    <property type="molecule type" value="Genomic_DNA"/>
</dbReference>
<keyword evidence="3" id="KW-1185">Reference proteome</keyword>
<evidence type="ECO:0000313" key="2">
    <source>
        <dbReference type="EMBL" id="KAJ0203722.1"/>
    </source>
</evidence>
<dbReference type="Proteomes" id="UP000235145">
    <property type="component" value="Unassembled WGS sequence"/>
</dbReference>
<protein>
    <submittedName>
        <fullName evidence="2">Uncharacterized protein</fullName>
    </submittedName>
</protein>
<organism evidence="2 3">
    <name type="scientific">Lactuca sativa</name>
    <name type="common">Garden lettuce</name>
    <dbReference type="NCBI Taxonomy" id="4236"/>
    <lineage>
        <taxon>Eukaryota</taxon>
        <taxon>Viridiplantae</taxon>
        <taxon>Streptophyta</taxon>
        <taxon>Embryophyta</taxon>
        <taxon>Tracheophyta</taxon>
        <taxon>Spermatophyta</taxon>
        <taxon>Magnoliopsida</taxon>
        <taxon>eudicotyledons</taxon>
        <taxon>Gunneridae</taxon>
        <taxon>Pentapetalae</taxon>
        <taxon>asterids</taxon>
        <taxon>campanulids</taxon>
        <taxon>Asterales</taxon>
        <taxon>Asteraceae</taxon>
        <taxon>Cichorioideae</taxon>
        <taxon>Cichorieae</taxon>
        <taxon>Lactucinae</taxon>
        <taxon>Lactuca</taxon>
    </lineage>
</organism>
<evidence type="ECO:0000256" key="1">
    <source>
        <dbReference type="SAM" id="MobiDB-lite"/>
    </source>
</evidence>
<name>A0A9R1VB23_LACSA</name>
<sequence>MVTESWKKIRTVPAVPPRHDNSAIGFVGFVASHLKNGLVNSLLHSMDSRGKAKQTGYNKKRKSTQGGSSQDISFSFQNFQNPNYQQYQNYQQNQNYPQQYFPVQQSYNTFRLPEENKSYNPWNQFSQRVPETQFQSSQPENFQFRDAQNEESGSSNDDPALERNEEETSEELCNTLKSQTKFSNFKDSKQT</sequence>
<proteinExistence type="predicted"/>
<reference evidence="2 3" key="1">
    <citation type="journal article" date="2017" name="Nat. Commun.">
        <title>Genome assembly with in vitro proximity ligation data and whole-genome triplication in lettuce.</title>
        <authorList>
            <person name="Reyes-Chin-Wo S."/>
            <person name="Wang Z."/>
            <person name="Yang X."/>
            <person name="Kozik A."/>
            <person name="Arikit S."/>
            <person name="Song C."/>
            <person name="Xia L."/>
            <person name="Froenicke L."/>
            <person name="Lavelle D.O."/>
            <person name="Truco M.J."/>
            <person name="Xia R."/>
            <person name="Zhu S."/>
            <person name="Xu C."/>
            <person name="Xu H."/>
            <person name="Xu X."/>
            <person name="Cox K."/>
            <person name="Korf I."/>
            <person name="Meyers B.C."/>
            <person name="Michelmore R.W."/>
        </authorList>
    </citation>
    <scope>NUCLEOTIDE SEQUENCE [LARGE SCALE GENOMIC DNA]</scope>
    <source>
        <strain evidence="3">cv. Salinas</strain>
        <tissue evidence="2">Seedlings</tissue>
    </source>
</reference>
<feature type="compositionally biased region" description="Polar residues" evidence="1">
    <location>
        <begin position="129"/>
        <end position="141"/>
    </location>
</feature>
<dbReference type="AlphaFoldDB" id="A0A9R1VB23"/>
<accession>A0A9R1VB23</accession>
<feature type="region of interest" description="Disordered" evidence="1">
    <location>
        <begin position="129"/>
        <end position="191"/>
    </location>
</feature>
<feature type="region of interest" description="Disordered" evidence="1">
    <location>
        <begin position="49"/>
        <end position="72"/>
    </location>
</feature>
<evidence type="ECO:0000313" key="3">
    <source>
        <dbReference type="Proteomes" id="UP000235145"/>
    </source>
</evidence>